<dbReference type="PANTHER" id="PTHR39757:SF5">
    <property type="entry name" value="OS02G0190600 PROTEIN"/>
    <property type="match status" value="1"/>
</dbReference>
<reference evidence="2" key="1">
    <citation type="submission" date="2019-11" db="EMBL/GenBank/DDBJ databases">
        <title>Complete genome sequence of Corynebacterium kalinowskii 1959, a novel Corynebacterium species isolated from soil of a small paddock in Vilsendorf, Germany.</title>
        <authorList>
            <person name="Schaffert L."/>
            <person name="Ruwe M."/>
            <person name="Milse J."/>
            <person name="Hanuschka K."/>
            <person name="Ortseifen V."/>
            <person name="Droste J."/>
            <person name="Brandt D."/>
            <person name="Schlueter L."/>
            <person name="Kutter Y."/>
            <person name="Vinke S."/>
            <person name="Viehoefer P."/>
            <person name="Jacob L."/>
            <person name="Luebke N.-C."/>
            <person name="Schulte-Berndt E."/>
            <person name="Hain C."/>
            <person name="Linder M."/>
            <person name="Schmidt P."/>
            <person name="Wollenschlaeger L."/>
            <person name="Luttermann T."/>
            <person name="Thieme E."/>
            <person name="Hassa J."/>
            <person name="Haak M."/>
            <person name="Wittchen M."/>
            <person name="Mentz A."/>
            <person name="Persicke M."/>
            <person name="Busche T."/>
            <person name="Ruckert C."/>
        </authorList>
    </citation>
    <scope>NUCLEOTIDE SEQUENCE [LARGE SCALE GENOMIC DNA]</scope>
    <source>
        <strain evidence="2">1959</strain>
    </source>
</reference>
<dbReference type="RefSeq" id="WP_156192413.1">
    <property type="nucleotide sequence ID" value="NZ_CP046452.1"/>
</dbReference>
<dbReference type="KEGG" id="ckw:CKALI_05935"/>
<dbReference type="Proteomes" id="UP000427071">
    <property type="component" value="Chromosome"/>
</dbReference>
<dbReference type="EMBL" id="CP046452">
    <property type="protein sequence ID" value="QGU02056.1"/>
    <property type="molecule type" value="Genomic_DNA"/>
</dbReference>
<dbReference type="AlphaFoldDB" id="A0A6B8VTI0"/>
<dbReference type="Pfam" id="PF05834">
    <property type="entry name" value="Lycopene_cycl"/>
    <property type="match status" value="1"/>
</dbReference>
<accession>A0A6B8VTI0</accession>
<dbReference type="InterPro" id="IPR036188">
    <property type="entry name" value="FAD/NAD-bd_sf"/>
</dbReference>
<evidence type="ECO:0000313" key="1">
    <source>
        <dbReference type="EMBL" id="QGU02056.1"/>
    </source>
</evidence>
<keyword evidence="2" id="KW-1185">Reference proteome</keyword>
<gene>
    <name evidence="1" type="ORF">CKALI_05935</name>
</gene>
<proteinExistence type="predicted"/>
<evidence type="ECO:0000313" key="2">
    <source>
        <dbReference type="Proteomes" id="UP000427071"/>
    </source>
</evidence>
<dbReference type="Gene3D" id="3.50.50.60">
    <property type="entry name" value="FAD/NAD(P)-binding domain"/>
    <property type="match status" value="1"/>
</dbReference>
<organism evidence="1 2">
    <name type="scientific">Corynebacterium kalinowskii</name>
    <dbReference type="NCBI Taxonomy" id="2675216"/>
    <lineage>
        <taxon>Bacteria</taxon>
        <taxon>Bacillati</taxon>
        <taxon>Actinomycetota</taxon>
        <taxon>Actinomycetes</taxon>
        <taxon>Mycobacteriales</taxon>
        <taxon>Corynebacteriaceae</taxon>
        <taxon>Corynebacterium</taxon>
    </lineage>
</organism>
<protein>
    <submittedName>
        <fullName evidence="1">Lycopene cyclase protein</fullName>
    </submittedName>
</protein>
<sequence>MSSYDLIIVGLGPAGAYLGYCAQARGLKVLGVDRNEQWEATYGGWVDELPDVPLHWRGKPTVRFGGLGRVIEREYAIVDSATWRKQLLTFPVRYGTAEIPSANRVLIDGTEVFADVVVDARGAAIQPNSPVQQALGWFIDSAPNAWMDFAGQTFLYSFATPRGHLVEETFLATSSVQDWSVLEEQLKRRFPQATPTAVEHVLIPLDSHETAGPALAFGARAGFVNPITGYSLATSLAMAESTLNALWGGGALPWRSREFRADRALLRLLSKTLTGLPPQQLHSLLRSLLTLPVYIQRRFLRMGDIRGTLMGMALVFARVDIGTKAGILRALWQRTG</sequence>
<name>A0A6B8VTI0_9CORY</name>
<dbReference type="PANTHER" id="PTHR39757">
    <property type="match status" value="1"/>
</dbReference>
<dbReference type="SUPFAM" id="SSF51905">
    <property type="entry name" value="FAD/NAD(P)-binding domain"/>
    <property type="match status" value="1"/>
</dbReference>